<comment type="catalytic activity">
    <reaction evidence="15">
        <text>5-phospho-alpha-D-ribose 1-diphosphate + nicotinate + ATP + H2O = nicotinate beta-D-ribonucleotide + ADP + phosphate + diphosphate</text>
        <dbReference type="Rhea" id="RHEA:36163"/>
        <dbReference type="ChEBI" id="CHEBI:15377"/>
        <dbReference type="ChEBI" id="CHEBI:30616"/>
        <dbReference type="ChEBI" id="CHEBI:32544"/>
        <dbReference type="ChEBI" id="CHEBI:33019"/>
        <dbReference type="ChEBI" id="CHEBI:43474"/>
        <dbReference type="ChEBI" id="CHEBI:57502"/>
        <dbReference type="ChEBI" id="CHEBI:58017"/>
        <dbReference type="ChEBI" id="CHEBI:456216"/>
        <dbReference type="EC" id="6.3.4.21"/>
    </reaction>
</comment>
<dbReference type="EnsemblPlants" id="OPUNC03G37390.1">
    <property type="protein sequence ID" value="OPUNC03G37390.1"/>
    <property type="gene ID" value="OPUNC03G37390"/>
</dbReference>
<keyword evidence="19" id="KW-1185">Reference proteome</keyword>
<dbReference type="GO" id="GO:0005829">
    <property type="term" value="C:cytosol"/>
    <property type="evidence" value="ECO:0007669"/>
    <property type="project" value="TreeGrafter"/>
</dbReference>
<dbReference type="InterPro" id="IPR041619">
    <property type="entry name" value="NAPRTase_C"/>
</dbReference>
<evidence type="ECO:0000256" key="16">
    <source>
        <dbReference type="SAM" id="MobiDB-lite"/>
    </source>
</evidence>
<comment type="pathway">
    <text evidence="3">Cofactor biosynthesis; NAD(+) biosynthesis; nicotinate D-ribonucleotide from nicotinate: step 1/1.</text>
</comment>
<dbReference type="EC" id="6.3.4.21" evidence="5"/>
<evidence type="ECO:0000259" key="17">
    <source>
        <dbReference type="PROSITE" id="PS50076"/>
    </source>
</evidence>
<evidence type="ECO:0000256" key="5">
    <source>
        <dbReference type="ARBA" id="ARBA00013236"/>
    </source>
</evidence>
<evidence type="ECO:0000256" key="13">
    <source>
        <dbReference type="ARBA" id="ARBA00023211"/>
    </source>
</evidence>
<keyword evidence="8" id="KW-0662">Pyridine nucleotide biosynthesis</keyword>
<dbReference type="InterPro" id="IPR006405">
    <property type="entry name" value="Nic_PRibTrfase_pncB"/>
</dbReference>
<dbReference type="Proteomes" id="UP000026962">
    <property type="component" value="Chromosome 3"/>
</dbReference>
<dbReference type="Pfam" id="PF00226">
    <property type="entry name" value="DnaJ"/>
    <property type="match status" value="1"/>
</dbReference>
<feature type="compositionally biased region" description="Basic residues" evidence="16">
    <location>
        <begin position="1154"/>
        <end position="1163"/>
    </location>
</feature>
<feature type="region of interest" description="Disordered" evidence="16">
    <location>
        <begin position="871"/>
        <end position="925"/>
    </location>
</feature>
<name>A0A0E0KL98_ORYPU</name>
<evidence type="ECO:0000256" key="14">
    <source>
        <dbReference type="ARBA" id="ARBA00023426"/>
    </source>
</evidence>
<accession>A0A0E0KL98</accession>
<keyword evidence="6" id="KW-0597">Phosphoprotein</keyword>
<reference evidence="18" key="2">
    <citation type="submission" date="2018-05" db="EMBL/GenBank/DDBJ databases">
        <title>OpunRS2 (Oryza punctata Reference Sequence Version 2).</title>
        <authorList>
            <person name="Zhang J."/>
            <person name="Kudrna D."/>
            <person name="Lee S."/>
            <person name="Talag J."/>
            <person name="Welchert J."/>
            <person name="Wing R.A."/>
        </authorList>
    </citation>
    <scope>NUCLEOTIDE SEQUENCE [LARGE SCALE GENOMIC DNA]</scope>
</reference>
<feature type="region of interest" description="Disordered" evidence="16">
    <location>
        <begin position="806"/>
        <end position="827"/>
    </location>
</feature>
<evidence type="ECO:0000256" key="9">
    <source>
        <dbReference type="ARBA" id="ARBA00022676"/>
    </source>
</evidence>
<dbReference type="Gene3D" id="3.20.140.10">
    <property type="entry name" value="nicotinate phosphoribosyltransferase"/>
    <property type="match status" value="2"/>
</dbReference>
<dbReference type="InterPro" id="IPR001623">
    <property type="entry name" value="DnaJ_domain"/>
</dbReference>
<feature type="domain" description="J" evidence="17">
    <location>
        <begin position="601"/>
        <end position="669"/>
    </location>
</feature>
<feature type="domain" description="J" evidence="17">
    <location>
        <begin position="1068"/>
        <end position="1135"/>
    </location>
</feature>
<keyword evidence="9" id="KW-0328">Glycosyltransferase</keyword>
<dbReference type="Gramene" id="OPUNC03G37390.1">
    <property type="protein sequence ID" value="OPUNC03G37390.1"/>
    <property type="gene ID" value="OPUNC03G37390"/>
</dbReference>
<dbReference type="FunFam" id="3.20.20.70:FF:000227">
    <property type="entry name" value="Nicotinate phosphoribosyltransferase"/>
    <property type="match status" value="1"/>
</dbReference>
<dbReference type="InterPro" id="IPR007229">
    <property type="entry name" value="Nic_PRibTrfase-Fam"/>
</dbReference>
<dbReference type="SUPFAM" id="SSF46565">
    <property type="entry name" value="Chaperone J-domain"/>
    <property type="match status" value="2"/>
</dbReference>
<evidence type="ECO:0000313" key="18">
    <source>
        <dbReference type="EnsemblPlants" id="OPUNC03G37390.1"/>
    </source>
</evidence>
<evidence type="ECO:0000256" key="12">
    <source>
        <dbReference type="ARBA" id="ARBA00022842"/>
    </source>
</evidence>
<dbReference type="Gene3D" id="3.20.20.70">
    <property type="entry name" value="Aldolase class I"/>
    <property type="match status" value="1"/>
</dbReference>
<dbReference type="PANTHER" id="PTHR11098:SF1">
    <property type="entry name" value="NICOTINATE PHOSPHORIBOSYLTRANSFERASE"/>
    <property type="match status" value="1"/>
</dbReference>
<comment type="cofactor">
    <cofactor evidence="1">
        <name>Mn(2+)</name>
        <dbReference type="ChEBI" id="CHEBI:29035"/>
    </cofactor>
</comment>
<dbReference type="AlphaFoldDB" id="A0A0E0KL98"/>
<reference evidence="18" key="1">
    <citation type="submission" date="2015-04" db="UniProtKB">
        <authorList>
            <consortium name="EnsemblPlants"/>
        </authorList>
    </citation>
    <scope>IDENTIFICATION</scope>
</reference>
<dbReference type="InterPro" id="IPR036869">
    <property type="entry name" value="J_dom_sf"/>
</dbReference>
<comment type="function">
    <text evidence="14">Catalyzes the first step in the biosynthesis of NAD from nicotinic acid, the ATP-dependent synthesis of beta-nicotinate D-ribonucleotide from nicotinate and 5-phospho-D-ribose 1-phosphate. Helps prevent cellular oxidative stress via its role in NAD biosynthesis.</text>
</comment>
<dbReference type="GO" id="GO:0004516">
    <property type="term" value="F:nicotinate phosphoribosyltransferase activity"/>
    <property type="evidence" value="ECO:0007669"/>
    <property type="project" value="UniProtKB-EC"/>
</dbReference>
<dbReference type="HOGENOM" id="CLU_274107_0_0_1"/>
<dbReference type="eggNOG" id="KOG2511">
    <property type="taxonomic scope" value="Eukaryota"/>
</dbReference>
<comment type="cofactor">
    <cofactor evidence="2">
        <name>Mg(2+)</name>
        <dbReference type="ChEBI" id="CHEBI:18420"/>
    </cofactor>
</comment>
<evidence type="ECO:0000313" key="19">
    <source>
        <dbReference type="Proteomes" id="UP000026962"/>
    </source>
</evidence>
<feature type="compositionally biased region" description="Pro residues" evidence="16">
    <location>
        <begin position="878"/>
        <end position="899"/>
    </location>
</feature>
<dbReference type="GO" id="GO:0046872">
    <property type="term" value="F:metal ion binding"/>
    <property type="evidence" value="ECO:0007669"/>
    <property type="project" value="UniProtKB-KW"/>
</dbReference>
<evidence type="ECO:0000256" key="3">
    <source>
        <dbReference type="ARBA" id="ARBA00004952"/>
    </source>
</evidence>
<dbReference type="FunFam" id="3.20.140.10:FF:000006">
    <property type="entry name" value="Nicotinate phosphoribosyltransferase"/>
    <property type="match status" value="1"/>
</dbReference>
<dbReference type="FunFam" id="3.20.20.70:FF:000155">
    <property type="entry name" value="Nicotinate phosphoribosyltransferase"/>
    <property type="match status" value="1"/>
</dbReference>
<dbReference type="SUPFAM" id="SSF51690">
    <property type="entry name" value="Nicotinate/Quinolinate PRTase C-terminal domain-like"/>
    <property type="match status" value="1"/>
</dbReference>
<dbReference type="Gene3D" id="1.10.287.110">
    <property type="entry name" value="DnaJ domain"/>
    <property type="match status" value="2"/>
</dbReference>
<dbReference type="CDD" id="cd06257">
    <property type="entry name" value="DnaJ"/>
    <property type="match status" value="2"/>
</dbReference>
<evidence type="ECO:0000256" key="2">
    <source>
        <dbReference type="ARBA" id="ARBA00001946"/>
    </source>
</evidence>
<dbReference type="InterPro" id="IPR013785">
    <property type="entry name" value="Aldolase_TIM"/>
</dbReference>
<dbReference type="Pfam" id="PF17956">
    <property type="entry name" value="NAPRTase_C"/>
    <property type="match status" value="1"/>
</dbReference>
<keyword evidence="10" id="KW-0808">Transferase</keyword>
<proteinExistence type="inferred from homology"/>
<dbReference type="FunFam" id="3.20.140.10:FF:000002">
    <property type="entry name" value="Nicotinate phosphoribosyltransferase"/>
    <property type="match status" value="1"/>
</dbReference>
<dbReference type="PANTHER" id="PTHR11098">
    <property type="entry name" value="NICOTINATE PHOSPHORIBOSYLTRANSFERASE"/>
    <property type="match status" value="1"/>
</dbReference>
<feature type="compositionally biased region" description="Pro residues" evidence="16">
    <location>
        <begin position="907"/>
        <end position="917"/>
    </location>
</feature>
<dbReference type="GO" id="GO:0016757">
    <property type="term" value="F:glycosyltransferase activity"/>
    <property type="evidence" value="ECO:0007669"/>
    <property type="project" value="UniProtKB-KW"/>
</dbReference>
<feature type="region of interest" description="Disordered" evidence="16">
    <location>
        <begin position="672"/>
        <end position="698"/>
    </location>
</feature>
<dbReference type="CDD" id="cd01570">
    <property type="entry name" value="NAPRTase_A"/>
    <property type="match status" value="1"/>
</dbReference>
<evidence type="ECO:0000256" key="6">
    <source>
        <dbReference type="ARBA" id="ARBA00022553"/>
    </source>
</evidence>
<evidence type="ECO:0000256" key="10">
    <source>
        <dbReference type="ARBA" id="ARBA00022679"/>
    </source>
</evidence>
<keyword evidence="13" id="KW-0464">Manganese</keyword>
<keyword evidence="11" id="KW-0479">Metal-binding</keyword>
<dbReference type="InterPro" id="IPR040727">
    <property type="entry name" value="NAPRTase_N"/>
</dbReference>
<evidence type="ECO:0000256" key="7">
    <source>
        <dbReference type="ARBA" id="ARBA00022598"/>
    </source>
</evidence>
<dbReference type="NCBIfam" id="TIGR01513">
    <property type="entry name" value="NAPRTase_put"/>
    <property type="match status" value="1"/>
</dbReference>
<dbReference type="STRING" id="4537.A0A0E0KL98"/>
<dbReference type="InterPro" id="IPR036068">
    <property type="entry name" value="Nicotinate_pribotase-like_C"/>
</dbReference>
<feature type="compositionally biased region" description="Low complexity" evidence="16">
    <location>
        <begin position="806"/>
        <end position="816"/>
    </location>
</feature>
<dbReference type="Pfam" id="PF17767">
    <property type="entry name" value="NAPRTase_N"/>
    <property type="match status" value="1"/>
</dbReference>
<evidence type="ECO:0000256" key="4">
    <source>
        <dbReference type="ARBA" id="ARBA00010897"/>
    </source>
</evidence>
<dbReference type="GO" id="GO:0005783">
    <property type="term" value="C:endoplasmic reticulum"/>
    <property type="evidence" value="ECO:0007669"/>
    <property type="project" value="UniProtKB-ARBA"/>
</dbReference>
<evidence type="ECO:0000256" key="1">
    <source>
        <dbReference type="ARBA" id="ARBA00001936"/>
    </source>
</evidence>
<evidence type="ECO:0000256" key="15">
    <source>
        <dbReference type="ARBA" id="ARBA00048668"/>
    </source>
</evidence>
<dbReference type="GO" id="GO:0034355">
    <property type="term" value="P:NAD+ biosynthetic process via the salvage pathway"/>
    <property type="evidence" value="ECO:0007669"/>
    <property type="project" value="TreeGrafter"/>
</dbReference>
<dbReference type="UniPathway" id="UPA00253">
    <property type="reaction ID" value="UER00457"/>
</dbReference>
<keyword evidence="7" id="KW-0436">Ligase</keyword>
<feature type="region of interest" description="Disordered" evidence="16">
    <location>
        <begin position="1139"/>
        <end position="1167"/>
    </location>
</feature>
<dbReference type="PROSITE" id="PS50076">
    <property type="entry name" value="DNAJ_2"/>
    <property type="match status" value="2"/>
</dbReference>
<dbReference type="SMART" id="SM00271">
    <property type="entry name" value="DnaJ"/>
    <property type="match status" value="2"/>
</dbReference>
<comment type="similarity">
    <text evidence="4">Belongs to the NAPRTase family.</text>
</comment>
<evidence type="ECO:0000256" key="11">
    <source>
        <dbReference type="ARBA" id="ARBA00022723"/>
    </source>
</evidence>
<organism evidence="18">
    <name type="scientific">Oryza punctata</name>
    <name type="common">Red rice</name>
    <dbReference type="NCBI Taxonomy" id="4537"/>
    <lineage>
        <taxon>Eukaryota</taxon>
        <taxon>Viridiplantae</taxon>
        <taxon>Streptophyta</taxon>
        <taxon>Embryophyta</taxon>
        <taxon>Tracheophyta</taxon>
        <taxon>Spermatophyta</taxon>
        <taxon>Magnoliopsida</taxon>
        <taxon>Liliopsida</taxon>
        <taxon>Poales</taxon>
        <taxon>Poaceae</taxon>
        <taxon>BOP clade</taxon>
        <taxon>Oryzoideae</taxon>
        <taxon>Oryzeae</taxon>
        <taxon>Oryzinae</taxon>
        <taxon>Oryza</taxon>
    </lineage>
</organism>
<sequence>MAAAAANGAGGGGGVPRPTNPMVTPLLTDLYQFTMAYAYWKAGKHLDRAVFDLYFRKNPFGGEFTIFGGLEECIRFIANFKLTDMEITFLRSAMPTCEDGFFEYLSSIDCSDVEVYAIPEGSVVFPKVPLMIIEGPVAVIQLLETPFLSLVNYASLVTTNAARHRLVAGKSKNLLEFGLRRAQGPDGGISASRYCYMGGFDATSTLTRFYNMSSNVAAGRLFGIPIRGTHSHAFVSSFMGLDDIIDRTLTSSDGSNKCKDFVSLVQNWLARIKDAGSLRGTFRETNLSELAAFTSYALAFPNSFLALVDTYDVMRSGVPNFCAVALALNDMGYKAAGIRLDSGDLAYLSIETRKFFRAIEEEFGFIGFGKMNITASNDLNEETIDALNKQGHEVDAFGIGTYLVTCYAQAALGCVFKLVEINKQPRIKLSEDVTKVSIPCKKRCYRLYGKEGYPLVDIMTGEDEPAPKVGERLLCRHPFNESKRAYVVPQHVEELLKCYWPGTSSKPREELPSINEIRSRCMGYLDRMRPDHMRRLNPTPYKVSVSAKLYDFIHFLWLNEAPQWRVTGLLDSQASDNPIPVRFSPVESPWVHAASRANGGRWYAVLAAGDDSATTLSGIGAVTHESLKQQYSRLCLILHLHPDKNSAAAAEGEFKLLREAWDELSLQHPPASAAASVSWSPPPPPHQTETPPRPRRSKWRFPCPGQCARCGTKYTAICDACNTLAMVYVKSPYLATTIESRGKTPRLEDRGEEAAEKAYKLAENRFLVNDIAGALRAAREAQRLFRSLPGLANAVAAYEVHAAAASSRPSGSNASSTGAPKSKPGQARACTRTVQCPHCGFSFVSLIDDEFFFGVKCVHCKQQVSTPWWRRPATAGRAPPPPPKPSPSPSPPPPQPSPRPPRERETPPAPPPEPAPPRSGSSKSWKFRCPGECGRCGARYTASVSVGTWHIKCDECHAYAMVCVRSPYRATTPDIFGALGNSQQRNSSSSRPSVSRACNFVCHGDGRGEEAAEKAYKLAENCFLANDIAGALRAAREAQLLFPPLPGLANAVAAYEVHHAASRADGGRWYAVLAVGDPSATTSSGIGTVTHEALKQQYRRLCLVLHPDKNRSAAAAEGAFKLLREAWDELSLLHPPGSAAASVSWSSPPPPKRLSGRRPGRRSHVAEQCTARTAAVCSSRW</sequence>
<evidence type="ECO:0000256" key="8">
    <source>
        <dbReference type="ARBA" id="ARBA00022642"/>
    </source>
</evidence>
<dbReference type="SUPFAM" id="SSF54675">
    <property type="entry name" value="Nicotinate/Quinolinate PRTase N-terminal domain-like"/>
    <property type="match status" value="1"/>
</dbReference>
<keyword evidence="12" id="KW-0460">Magnesium</keyword>
<protein>
    <recommendedName>
        <fullName evidence="5">nicotinate phosphoribosyltransferase</fullName>
        <ecNumber evidence="5">6.3.4.21</ecNumber>
    </recommendedName>
</protein>